<evidence type="ECO:0000256" key="2">
    <source>
        <dbReference type="ARBA" id="ARBA00023157"/>
    </source>
</evidence>
<feature type="signal peptide" evidence="4">
    <location>
        <begin position="1"/>
        <end position="22"/>
    </location>
</feature>
<dbReference type="PANTHER" id="PTHR12025">
    <property type="entry name" value="VASCULAR ENDOTHELIAL GROWTH FACTOR"/>
    <property type="match status" value="1"/>
</dbReference>
<protein>
    <recommendedName>
        <fullName evidence="5">Platelet-derived growth factor (PDGF) family profile domain-containing protein</fullName>
    </recommendedName>
</protein>
<keyword evidence="4" id="KW-0732">Signal</keyword>
<feature type="chain" id="PRO_5018713427" description="Platelet-derived growth factor (PDGF) family profile domain-containing protein" evidence="4">
    <location>
        <begin position="23"/>
        <end position="132"/>
    </location>
</feature>
<dbReference type="Pfam" id="PF00341">
    <property type="entry name" value="PDGF"/>
    <property type="match status" value="1"/>
</dbReference>
<dbReference type="PROSITE" id="PS50278">
    <property type="entry name" value="PDGF_2"/>
    <property type="match status" value="1"/>
</dbReference>
<comment type="similarity">
    <text evidence="3">Belongs to the PDGF/VEGF growth factor family.</text>
</comment>
<dbReference type="GO" id="GO:0008083">
    <property type="term" value="F:growth factor activity"/>
    <property type="evidence" value="ECO:0007669"/>
    <property type="project" value="UniProtKB-KW"/>
</dbReference>
<dbReference type="GO" id="GO:0005172">
    <property type="term" value="F:vascular endothelial growth factor receptor binding"/>
    <property type="evidence" value="ECO:0007669"/>
    <property type="project" value="TreeGrafter"/>
</dbReference>
<keyword evidence="7" id="KW-1185">Reference proteome</keyword>
<dbReference type="Ensembl" id="ENSMMOT00000006093.1">
    <property type="protein sequence ID" value="ENSMMOP00000005984.1"/>
    <property type="gene ID" value="ENSMMOG00000004696.1"/>
</dbReference>
<dbReference type="AlphaFoldDB" id="A0A3Q3WBB0"/>
<dbReference type="Proteomes" id="UP000261620">
    <property type="component" value="Unplaced"/>
</dbReference>
<dbReference type="Gene3D" id="2.10.90.10">
    <property type="entry name" value="Cystine-knot cytokines"/>
    <property type="match status" value="1"/>
</dbReference>
<dbReference type="GO" id="GO:0005615">
    <property type="term" value="C:extracellular space"/>
    <property type="evidence" value="ECO:0007669"/>
    <property type="project" value="TreeGrafter"/>
</dbReference>
<dbReference type="SMART" id="SM00141">
    <property type="entry name" value="PDGF"/>
    <property type="match status" value="1"/>
</dbReference>
<reference evidence="6" key="2">
    <citation type="submission" date="2025-09" db="UniProtKB">
        <authorList>
            <consortium name="Ensembl"/>
        </authorList>
    </citation>
    <scope>IDENTIFICATION</scope>
</reference>
<name>A0A3Q3WBB0_MOLML</name>
<evidence type="ECO:0000313" key="6">
    <source>
        <dbReference type="Ensembl" id="ENSMMOP00000005984.1"/>
    </source>
</evidence>
<evidence type="ECO:0000256" key="3">
    <source>
        <dbReference type="RuleBase" id="RU003818"/>
    </source>
</evidence>
<sequence length="132" mass="15072">NLRQGFIVALLLCFSDFKSSRGRSIMALYEVWAKSMCQPMEQLVDVEREYPGEVESIYVPACVPLKRCSGCCGDEHLECQPTLERNITLQVDSNCTFFMRGNSGIFNQRCKHIDPRVTFPFNQGLTQAEIRL</sequence>
<reference evidence="6" key="1">
    <citation type="submission" date="2025-08" db="UniProtKB">
        <authorList>
            <consortium name="Ensembl"/>
        </authorList>
    </citation>
    <scope>IDENTIFICATION</scope>
</reference>
<dbReference type="PANTHER" id="PTHR12025:SF9">
    <property type="entry name" value="PLACENTA GROWTH FACTOR"/>
    <property type="match status" value="1"/>
</dbReference>
<dbReference type="GO" id="GO:0038084">
    <property type="term" value="P:vascular endothelial growth factor signaling pathway"/>
    <property type="evidence" value="ECO:0007669"/>
    <property type="project" value="TreeGrafter"/>
</dbReference>
<dbReference type="GO" id="GO:0045766">
    <property type="term" value="P:positive regulation of angiogenesis"/>
    <property type="evidence" value="ECO:0007669"/>
    <property type="project" value="TreeGrafter"/>
</dbReference>
<feature type="domain" description="Platelet-derived growth factor (PDGF) family profile" evidence="5">
    <location>
        <begin position="24"/>
        <end position="91"/>
    </location>
</feature>
<accession>A0A3Q3WBB0</accession>
<dbReference type="GO" id="GO:0002040">
    <property type="term" value="P:sprouting angiogenesis"/>
    <property type="evidence" value="ECO:0007669"/>
    <property type="project" value="TreeGrafter"/>
</dbReference>
<dbReference type="GO" id="GO:0001938">
    <property type="term" value="P:positive regulation of endothelial cell proliferation"/>
    <property type="evidence" value="ECO:0007669"/>
    <property type="project" value="TreeGrafter"/>
</dbReference>
<dbReference type="InterPro" id="IPR050507">
    <property type="entry name" value="PDGF/VEGF_growth_factor"/>
</dbReference>
<dbReference type="GO" id="GO:0048010">
    <property type="term" value="P:vascular endothelial growth factor receptor signaling pathway"/>
    <property type="evidence" value="ECO:0007669"/>
    <property type="project" value="TreeGrafter"/>
</dbReference>
<evidence type="ECO:0000256" key="1">
    <source>
        <dbReference type="ARBA" id="ARBA00023030"/>
    </source>
</evidence>
<evidence type="ECO:0000313" key="7">
    <source>
        <dbReference type="Proteomes" id="UP000261620"/>
    </source>
</evidence>
<dbReference type="InterPro" id="IPR029034">
    <property type="entry name" value="Cystine-knot_cytokine"/>
</dbReference>
<dbReference type="GO" id="GO:0001666">
    <property type="term" value="P:response to hypoxia"/>
    <property type="evidence" value="ECO:0007669"/>
    <property type="project" value="TreeGrafter"/>
</dbReference>
<keyword evidence="1 3" id="KW-0339">Growth factor</keyword>
<dbReference type="GO" id="GO:0060754">
    <property type="term" value="P:positive regulation of mast cell chemotaxis"/>
    <property type="evidence" value="ECO:0007669"/>
    <property type="project" value="TreeGrafter"/>
</dbReference>
<dbReference type="SUPFAM" id="SSF57501">
    <property type="entry name" value="Cystine-knot cytokines"/>
    <property type="match status" value="1"/>
</dbReference>
<proteinExistence type="inferred from homology"/>
<keyword evidence="2" id="KW-1015">Disulfide bond</keyword>
<dbReference type="GO" id="GO:0016020">
    <property type="term" value="C:membrane"/>
    <property type="evidence" value="ECO:0007669"/>
    <property type="project" value="InterPro"/>
</dbReference>
<dbReference type="GO" id="GO:0050930">
    <property type="term" value="P:induction of positive chemotaxis"/>
    <property type="evidence" value="ECO:0007669"/>
    <property type="project" value="TreeGrafter"/>
</dbReference>
<dbReference type="GO" id="GO:0042056">
    <property type="term" value="F:chemoattractant activity"/>
    <property type="evidence" value="ECO:0007669"/>
    <property type="project" value="TreeGrafter"/>
</dbReference>
<organism evidence="6 7">
    <name type="scientific">Mola mola</name>
    <name type="common">Ocean sunfish</name>
    <name type="synonym">Tetraodon mola</name>
    <dbReference type="NCBI Taxonomy" id="94237"/>
    <lineage>
        <taxon>Eukaryota</taxon>
        <taxon>Metazoa</taxon>
        <taxon>Chordata</taxon>
        <taxon>Craniata</taxon>
        <taxon>Vertebrata</taxon>
        <taxon>Euteleostomi</taxon>
        <taxon>Actinopterygii</taxon>
        <taxon>Neopterygii</taxon>
        <taxon>Teleostei</taxon>
        <taxon>Neoteleostei</taxon>
        <taxon>Acanthomorphata</taxon>
        <taxon>Eupercaria</taxon>
        <taxon>Tetraodontiformes</taxon>
        <taxon>Molidae</taxon>
        <taxon>Mola</taxon>
    </lineage>
</organism>
<evidence type="ECO:0000256" key="4">
    <source>
        <dbReference type="SAM" id="SignalP"/>
    </source>
</evidence>
<dbReference type="InterPro" id="IPR000072">
    <property type="entry name" value="PDGF/VEGF_dom"/>
</dbReference>
<evidence type="ECO:0000259" key="5">
    <source>
        <dbReference type="PROSITE" id="PS50278"/>
    </source>
</evidence>